<feature type="domain" description="ATPase BadF/BadG/BcrA/BcrD type" evidence="5">
    <location>
        <begin position="4"/>
        <end position="252"/>
    </location>
</feature>
<feature type="domain" description="ATPase BadF/BadG/BcrA/BcrD type" evidence="5">
    <location>
        <begin position="313"/>
        <end position="564"/>
    </location>
</feature>
<accession>A0A235BVX6</accession>
<feature type="domain" description="DUF2229" evidence="6">
    <location>
        <begin position="656"/>
        <end position="866"/>
    </location>
</feature>
<dbReference type="Gene3D" id="3.30.420.40">
    <property type="match status" value="4"/>
</dbReference>
<proteinExistence type="predicted"/>
<dbReference type="NCBIfam" id="TIGR00241">
    <property type="entry name" value="CoA_E_activ"/>
    <property type="match status" value="2"/>
</dbReference>
<evidence type="ECO:0000313" key="8">
    <source>
        <dbReference type="Proteomes" id="UP000215215"/>
    </source>
</evidence>
<comment type="cofactor">
    <cofactor evidence="1">
        <name>[4Fe-4S] cluster</name>
        <dbReference type="ChEBI" id="CHEBI:49883"/>
    </cofactor>
</comment>
<evidence type="ECO:0000259" key="5">
    <source>
        <dbReference type="Pfam" id="PF01869"/>
    </source>
</evidence>
<dbReference type="InterPro" id="IPR043129">
    <property type="entry name" value="ATPase_NBD"/>
</dbReference>
<evidence type="ECO:0008006" key="9">
    <source>
        <dbReference type="Google" id="ProtNLM"/>
    </source>
</evidence>
<dbReference type="InterPro" id="IPR002731">
    <property type="entry name" value="ATPase_BadF"/>
</dbReference>
<keyword evidence="2" id="KW-0479">Metal-binding</keyword>
<evidence type="ECO:0000256" key="4">
    <source>
        <dbReference type="ARBA" id="ARBA00023014"/>
    </source>
</evidence>
<dbReference type="InterPro" id="IPR018709">
    <property type="entry name" value="CoA_activase_DUF2229"/>
</dbReference>
<name>A0A235BVX6_UNCW3</name>
<evidence type="ECO:0000259" key="6">
    <source>
        <dbReference type="Pfam" id="PF09989"/>
    </source>
</evidence>
<evidence type="ECO:0000256" key="1">
    <source>
        <dbReference type="ARBA" id="ARBA00001966"/>
    </source>
</evidence>
<dbReference type="PANTHER" id="PTHR32329:SF7">
    <property type="entry name" value="ACTIVATOR OF 2-HYDROXYACYL-COA-HYDRATASE"/>
    <property type="match status" value="1"/>
</dbReference>
<organism evidence="7 8">
    <name type="scientific">candidate division WOR-3 bacterium JGI_Cruoil_03_44_89</name>
    <dbReference type="NCBI Taxonomy" id="1973748"/>
    <lineage>
        <taxon>Bacteria</taxon>
        <taxon>Bacteria division WOR-3</taxon>
    </lineage>
</organism>
<gene>
    <name evidence="7" type="ORF">CH333_03495</name>
</gene>
<dbReference type="CDD" id="cd24035">
    <property type="entry name" value="ASKHA_NBD_O66634-like_rpt2"/>
    <property type="match status" value="1"/>
</dbReference>
<keyword evidence="3" id="KW-0408">Iron</keyword>
<dbReference type="PANTHER" id="PTHR32329">
    <property type="entry name" value="BIFUNCTIONAL PROTEIN [INCLUDES 2-HYDROXYACYL-COA DEHYDRATASE (N-TER) AND ITS ACTIVATOR DOMAIN (C_TERM)-RELATED"/>
    <property type="match status" value="1"/>
</dbReference>
<dbReference type="Proteomes" id="UP000215215">
    <property type="component" value="Unassembled WGS sequence"/>
</dbReference>
<reference evidence="7 8" key="1">
    <citation type="submission" date="2017-07" db="EMBL/GenBank/DDBJ databases">
        <title>Recovery of genomes from metagenomes via a dereplication, aggregation, and scoring strategy.</title>
        <authorList>
            <person name="Sieber C.M."/>
            <person name="Probst A.J."/>
            <person name="Sharrar A."/>
            <person name="Thomas B.C."/>
            <person name="Hess M."/>
            <person name="Tringe S.G."/>
            <person name="Banfield J.F."/>
        </authorList>
    </citation>
    <scope>NUCLEOTIDE SEQUENCE [LARGE SCALE GENOMIC DNA]</scope>
    <source>
        <strain evidence="7">JGI_Cruoil_03_44_89</strain>
    </source>
</reference>
<dbReference type="GO" id="GO:0046872">
    <property type="term" value="F:metal ion binding"/>
    <property type="evidence" value="ECO:0007669"/>
    <property type="project" value="UniProtKB-KW"/>
</dbReference>
<dbReference type="CDD" id="cd24034">
    <property type="entry name" value="ASKHA_NBD_O66634-like_rpt1"/>
    <property type="match status" value="1"/>
</dbReference>
<dbReference type="InterPro" id="IPR008275">
    <property type="entry name" value="CoA_E_activase_dom"/>
</dbReference>
<dbReference type="Gene3D" id="3.40.50.11900">
    <property type="match status" value="2"/>
</dbReference>
<comment type="caution">
    <text evidence="7">The sequence shown here is derived from an EMBL/GenBank/DDBJ whole genome shotgun (WGS) entry which is preliminary data.</text>
</comment>
<keyword evidence="4" id="KW-0411">Iron-sulfur</keyword>
<evidence type="ECO:0000256" key="2">
    <source>
        <dbReference type="ARBA" id="ARBA00022723"/>
    </source>
</evidence>
<dbReference type="Pfam" id="PF09989">
    <property type="entry name" value="DUF2229"/>
    <property type="match status" value="1"/>
</dbReference>
<evidence type="ECO:0000313" key="7">
    <source>
        <dbReference type="EMBL" id="OYD16376.1"/>
    </source>
</evidence>
<evidence type="ECO:0000256" key="3">
    <source>
        <dbReference type="ARBA" id="ARBA00023004"/>
    </source>
</evidence>
<dbReference type="SUPFAM" id="SSF53067">
    <property type="entry name" value="Actin-like ATPase domain"/>
    <property type="match status" value="2"/>
</dbReference>
<sequence>MWYIGIDIGSVSVNVALMDERKRILKVLPYTRHYGDPVKALKGLFELIVEDVKTVNEIKVTGTGGKLIAPILGASFINELPAQVEAARRFYKEARTIIDIGGEDSKFIDITKEDYAMNELCAAGTGSFLEQQASRLGISIEEFGEMALMSKAPPRIAGRCTVFAKTDMIHLQQEATPDYEIVAGLCFALARNFTSEIARGREIISPVLFHGGVAYNRGMVKAFREVLNLKDNELIVPKHRAEMGAIGAALIAMEGENGNEISIVRCIDGLSSYMRTRKFGWRSLSPLSVSKSKLPDYDESDCRLNNHGIDAFIGVDVGSISTNVVAIDRNKNLIGKVYLLTAGRPIEAVRRGIKEIGEKVGRHIRVVGAATTGSGRYLTGDFIGADVVVNEITAQAKAAIHIDPKVDTVFEIGGQDSKYISIENGAIVDFEMNKVCAAGTGSFLEEQAERLDIEIEEFGGEALGASAPCDLGERCTVFMETNLVAYQRKGARRDDLVAGLCYSIVKNYLSQVIGRKRIGKNILFQGAVAFNRGVVAAFENLLDAPITVPPNHHVTGAIGAAIAALEKEGCTTRFRGFDVIPEVKYTQEVFECKHCPNRCEIKKVTIEDETTLFYGARCERYEKEGIRKSTTDLPNLFSEREQLLLSACGQTSTGPRVGIPYASIFLEFLPFWYRFLSELGFEVVLSDKTNKRIIHDGVSSSIAEFCFPIKLVHGHVINLLRKGVDFLFLPSVIDTPPPSGMKRGYICPYNQEIPHIIMASLKPKTKILHPIIFFRSEKNLTGTLIEFGRKLGKSPLRVRAAIGAAKSAQDNFYKKVKLRGDEIMNKIDDALTLVGRPYNTCDEGASLEVPKRLRQLGKFVIPMDFISSTSDILTDWPSMYWIYGYKILSVARKVKNDPRLHAVFMTNFGCGPDSFILQYFRKEMGGKPFLQIEVDEHSAPAGVITRCEAFLESIKNAPKLGMEEYTHIIPQFRKSSKRTVYLPHMGDCVLALRSAFNKFDIPAEIMESDDETLELGRKYTTGKECYPCVITTGDMIKTLKYKNPEEVAFFMPFTYGPCRFGQYCRLQRLILDELGYEDVPIISPGAPESLSFFKEYGMFSLSSASLFIRTLKGVVAIDYLLKLRREKRPYELVLGETNRLYNKYLSLICNAIQNGRIEVVLKKAASEFVALSIKYNPKPRIAIVGEIFVRSHEYSNNRIERRVEEYGGEAVFPPFYEWGLHTSGTRRMDARVEGRIFTYYLTYISEFFIRYFERSLLRFVNGTLRTEERVKIHRIWEAAEPYLIKWFGEPALSIGDSVLWARKKEIDGIINLMPFTCMPGNITAAAFKRVEDDYGLPVLNITFDGLEQATLETRLETFMYRVKRHKKRTS</sequence>
<dbReference type="GO" id="GO:0051536">
    <property type="term" value="F:iron-sulfur cluster binding"/>
    <property type="evidence" value="ECO:0007669"/>
    <property type="project" value="UniProtKB-KW"/>
</dbReference>
<dbReference type="InterPro" id="IPR051805">
    <property type="entry name" value="Dehydratase_Activator_Redct"/>
</dbReference>
<protein>
    <recommendedName>
        <fullName evidence="9">CoA activase</fullName>
    </recommendedName>
</protein>
<dbReference type="EMBL" id="NOZQ01000069">
    <property type="protein sequence ID" value="OYD16376.1"/>
    <property type="molecule type" value="Genomic_DNA"/>
</dbReference>
<dbReference type="Pfam" id="PF01869">
    <property type="entry name" value="BcrAD_BadFG"/>
    <property type="match status" value="2"/>
</dbReference>